<reference evidence="1" key="1">
    <citation type="journal article" date="2020" name="Stud. Mycol.">
        <title>101 Dothideomycetes genomes: a test case for predicting lifestyles and emergence of pathogens.</title>
        <authorList>
            <person name="Haridas S."/>
            <person name="Albert R."/>
            <person name="Binder M."/>
            <person name="Bloem J."/>
            <person name="Labutti K."/>
            <person name="Salamov A."/>
            <person name="Andreopoulos B."/>
            <person name="Baker S."/>
            <person name="Barry K."/>
            <person name="Bills G."/>
            <person name="Bluhm B."/>
            <person name="Cannon C."/>
            <person name="Castanera R."/>
            <person name="Culley D."/>
            <person name="Daum C."/>
            <person name="Ezra D."/>
            <person name="Gonzalez J."/>
            <person name="Henrissat B."/>
            <person name="Kuo A."/>
            <person name="Liang C."/>
            <person name="Lipzen A."/>
            <person name="Lutzoni F."/>
            <person name="Magnuson J."/>
            <person name="Mondo S."/>
            <person name="Nolan M."/>
            <person name="Ohm R."/>
            <person name="Pangilinan J."/>
            <person name="Park H.-J."/>
            <person name="Ramirez L."/>
            <person name="Alfaro M."/>
            <person name="Sun H."/>
            <person name="Tritt A."/>
            <person name="Yoshinaga Y."/>
            <person name="Zwiers L.-H."/>
            <person name="Turgeon B."/>
            <person name="Goodwin S."/>
            <person name="Spatafora J."/>
            <person name="Crous P."/>
            <person name="Grigoriev I."/>
        </authorList>
    </citation>
    <scope>NUCLEOTIDE SEQUENCE</scope>
    <source>
        <strain evidence="1">CBS 279.74</strain>
    </source>
</reference>
<protein>
    <submittedName>
        <fullName evidence="1">Uncharacterized protein</fullName>
    </submittedName>
</protein>
<keyword evidence="2" id="KW-1185">Reference proteome</keyword>
<dbReference type="EMBL" id="MU005782">
    <property type="protein sequence ID" value="KAF2704495.1"/>
    <property type="molecule type" value="Genomic_DNA"/>
</dbReference>
<evidence type="ECO:0000313" key="1">
    <source>
        <dbReference type="EMBL" id="KAF2704495.1"/>
    </source>
</evidence>
<organism evidence="1 2">
    <name type="scientific">Pleomassaria siparia CBS 279.74</name>
    <dbReference type="NCBI Taxonomy" id="1314801"/>
    <lineage>
        <taxon>Eukaryota</taxon>
        <taxon>Fungi</taxon>
        <taxon>Dikarya</taxon>
        <taxon>Ascomycota</taxon>
        <taxon>Pezizomycotina</taxon>
        <taxon>Dothideomycetes</taxon>
        <taxon>Pleosporomycetidae</taxon>
        <taxon>Pleosporales</taxon>
        <taxon>Pleomassariaceae</taxon>
        <taxon>Pleomassaria</taxon>
    </lineage>
</organism>
<gene>
    <name evidence="1" type="ORF">K504DRAFT_461256</name>
</gene>
<dbReference type="Proteomes" id="UP000799428">
    <property type="component" value="Unassembled WGS sequence"/>
</dbReference>
<sequence>MSLVSSSVAANPTGSTCASANYNQYPTTDVFCAVASTSGLPSNYSDILGSCCKDAPVEKYADDCALYCLVVGQSVMDINKCFQDGGVKPQVIVCNGNNTATATGKPSSTSGSATVTGTDGAVTTVSPTGAAMTYQVQGVSKAGLGMLAVLFASAAVGTLL</sequence>
<proteinExistence type="predicted"/>
<evidence type="ECO:0000313" key="2">
    <source>
        <dbReference type="Proteomes" id="UP000799428"/>
    </source>
</evidence>
<name>A0A6G1JW66_9PLEO</name>
<dbReference type="AlphaFoldDB" id="A0A6G1JW66"/>
<accession>A0A6G1JW66</accession>
<dbReference type="OrthoDB" id="3520229at2759"/>